<gene>
    <name evidence="2" type="ORF">PR048_018490</name>
</gene>
<keyword evidence="3" id="KW-1185">Reference proteome</keyword>
<dbReference type="EMBL" id="JARBHB010000006">
    <property type="protein sequence ID" value="KAJ8882002.1"/>
    <property type="molecule type" value="Genomic_DNA"/>
</dbReference>
<feature type="region of interest" description="Disordered" evidence="1">
    <location>
        <begin position="40"/>
        <end position="63"/>
    </location>
</feature>
<protein>
    <submittedName>
        <fullName evidence="2">Uncharacterized protein</fullName>
    </submittedName>
</protein>
<evidence type="ECO:0000313" key="3">
    <source>
        <dbReference type="Proteomes" id="UP001159363"/>
    </source>
</evidence>
<sequence length="80" mass="9052">MDVEVQIRGLAMQATVIVVAGLRDFDTGAACIHHRKMERYTASSVGSKRPTTTEGQPLADFEHRIPEEHQEAVQWILHRQ</sequence>
<name>A0ABQ9HCE8_9NEOP</name>
<dbReference type="Proteomes" id="UP001159363">
    <property type="component" value="Chromosome 5"/>
</dbReference>
<evidence type="ECO:0000256" key="1">
    <source>
        <dbReference type="SAM" id="MobiDB-lite"/>
    </source>
</evidence>
<feature type="compositionally biased region" description="Polar residues" evidence="1">
    <location>
        <begin position="41"/>
        <end position="55"/>
    </location>
</feature>
<organism evidence="2 3">
    <name type="scientific">Dryococelus australis</name>
    <dbReference type="NCBI Taxonomy" id="614101"/>
    <lineage>
        <taxon>Eukaryota</taxon>
        <taxon>Metazoa</taxon>
        <taxon>Ecdysozoa</taxon>
        <taxon>Arthropoda</taxon>
        <taxon>Hexapoda</taxon>
        <taxon>Insecta</taxon>
        <taxon>Pterygota</taxon>
        <taxon>Neoptera</taxon>
        <taxon>Polyneoptera</taxon>
        <taxon>Phasmatodea</taxon>
        <taxon>Verophasmatodea</taxon>
        <taxon>Anareolatae</taxon>
        <taxon>Phasmatidae</taxon>
        <taxon>Eurycanthinae</taxon>
        <taxon>Dryococelus</taxon>
    </lineage>
</organism>
<comment type="caution">
    <text evidence="2">The sequence shown here is derived from an EMBL/GenBank/DDBJ whole genome shotgun (WGS) entry which is preliminary data.</text>
</comment>
<proteinExistence type="predicted"/>
<accession>A0ABQ9HCE8</accession>
<evidence type="ECO:0000313" key="2">
    <source>
        <dbReference type="EMBL" id="KAJ8882002.1"/>
    </source>
</evidence>
<reference evidence="2 3" key="1">
    <citation type="submission" date="2023-02" db="EMBL/GenBank/DDBJ databases">
        <title>LHISI_Scaffold_Assembly.</title>
        <authorList>
            <person name="Stuart O.P."/>
            <person name="Cleave R."/>
            <person name="Magrath M.J.L."/>
            <person name="Mikheyev A.S."/>
        </authorList>
    </citation>
    <scope>NUCLEOTIDE SEQUENCE [LARGE SCALE GENOMIC DNA]</scope>
    <source>
        <strain evidence="2">Daus_M_001</strain>
        <tissue evidence="2">Leg muscle</tissue>
    </source>
</reference>